<evidence type="ECO:0000256" key="3">
    <source>
        <dbReference type="ARBA" id="ARBA00022475"/>
    </source>
</evidence>
<reference evidence="13 14" key="1">
    <citation type="submission" date="2024-01" db="EMBL/GenBank/DDBJ databases">
        <title>The genomes of 5 underutilized Papilionoideae crops provide insights into root nodulation and disease resistanc.</title>
        <authorList>
            <person name="Jiang F."/>
        </authorList>
    </citation>
    <scope>NUCLEOTIDE SEQUENCE [LARGE SCALE GENOMIC DNA]</scope>
    <source>
        <strain evidence="13">DUOXIRENSHENG_FW03</strain>
        <tissue evidence="13">Leaves</tissue>
    </source>
</reference>
<evidence type="ECO:0000256" key="10">
    <source>
        <dbReference type="SAM" id="MobiDB-lite"/>
    </source>
</evidence>
<dbReference type="SMART" id="SM00554">
    <property type="entry name" value="FAS1"/>
    <property type="match status" value="1"/>
</dbReference>
<evidence type="ECO:0000256" key="1">
    <source>
        <dbReference type="ARBA" id="ARBA00004609"/>
    </source>
</evidence>
<dbReference type="FunFam" id="2.30.180.10:FF:000006">
    <property type="entry name" value="Fasciclin-like arabinogalactan protein 11"/>
    <property type="match status" value="1"/>
</dbReference>
<dbReference type="AlphaFoldDB" id="A0AAN9SI24"/>
<dbReference type="EMBL" id="JAYMYS010000004">
    <property type="protein sequence ID" value="KAK7396560.1"/>
    <property type="molecule type" value="Genomic_DNA"/>
</dbReference>
<evidence type="ECO:0000256" key="6">
    <source>
        <dbReference type="ARBA" id="ARBA00022974"/>
    </source>
</evidence>
<dbReference type="Pfam" id="PF02469">
    <property type="entry name" value="Fasciclin"/>
    <property type="match status" value="1"/>
</dbReference>
<keyword evidence="4" id="KW-0449">Lipoprotein</keyword>
<evidence type="ECO:0000256" key="8">
    <source>
        <dbReference type="ARBA" id="ARBA00023180"/>
    </source>
</evidence>
<comment type="subcellular location">
    <subcellularLocation>
        <location evidence="1">Cell membrane</location>
        <topology evidence="1">Lipid-anchor</topology>
        <topology evidence="1">GPI-anchor</topology>
    </subcellularLocation>
</comment>
<dbReference type="InterPro" id="IPR036378">
    <property type="entry name" value="FAS1_dom_sf"/>
</dbReference>
<evidence type="ECO:0000256" key="2">
    <source>
        <dbReference type="ARBA" id="ARBA00007843"/>
    </source>
</evidence>
<dbReference type="GO" id="GO:0098552">
    <property type="term" value="C:side of membrane"/>
    <property type="evidence" value="ECO:0007669"/>
    <property type="project" value="UniProtKB-KW"/>
</dbReference>
<evidence type="ECO:0000256" key="5">
    <source>
        <dbReference type="ARBA" id="ARBA00022729"/>
    </source>
</evidence>
<feature type="domain" description="FAS1" evidence="12">
    <location>
        <begin position="32"/>
        <end position="176"/>
    </location>
</feature>
<dbReference type="SUPFAM" id="SSF82153">
    <property type="entry name" value="FAS1 domain"/>
    <property type="match status" value="1"/>
</dbReference>
<feature type="region of interest" description="Disordered" evidence="10">
    <location>
        <begin position="189"/>
        <end position="220"/>
    </location>
</feature>
<protein>
    <recommendedName>
        <fullName evidence="12">FAS1 domain-containing protein</fullName>
    </recommendedName>
</protein>
<gene>
    <name evidence="13" type="ORF">VNO78_17652</name>
</gene>
<sequence>MAKLFHFLPLVFLFLIQTISVSAQVAPAPVGPTNITQVLEKAGQFTTLIKLLKATQIADRINSQLNNSNQGLTVFAPTDNAFSSLKAGTLNSINSQDQMQLVQFHILPTLYTISQFQTASNPLHTQAGNSDDGEYPLNVTTSGNQVNLTTGVVDTTVSNTIYTDNQLAVYQVDKVLLPMKLFGSTAPAAAPAEAPAPTKPEKNVRAGAADSPSGSSDTSADASNAVTFKVSFALVVAVILAVVSCF</sequence>
<evidence type="ECO:0000256" key="11">
    <source>
        <dbReference type="SAM" id="SignalP"/>
    </source>
</evidence>
<dbReference type="PROSITE" id="PS50213">
    <property type="entry name" value="FAS1"/>
    <property type="match status" value="1"/>
</dbReference>
<keyword evidence="4" id="KW-0336">GPI-anchor</keyword>
<evidence type="ECO:0000256" key="9">
    <source>
        <dbReference type="ARBA" id="ARBA00024686"/>
    </source>
</evidence>
<organism evidence="13 14">
    <name type="scientific">Psophocarpus tetragonolobus</name>
    <name type="common">Winged bean</name>
    <name type="synonym">Dolichos tetragonolobus</name>
    <dbReference type="NCBI Taxonomy" id="3891"/>
    <lineage>
        <taxon>Eukaryota</taxon>
        <taxon>Viridiplantae</taxon>
        <taxon>Streptophyta</taxon>
        <taxon>Embryophyta</taxon>
        <taxon>Tracheophyta</taxon>
        <taxon>Spermatophyta</taxon>
        <taxon>Magnoliopsida</taxon>
        <taxon>eudicotyledons</taxon>
        <taxon>Gunneridae</taxon>
        <taxon>Pentapetalae</taxon>
        <taxon>rosids</taxon>
        <taxon>fabids</taxon>
        <taxon>Fabales</taxon>
        <taxon>Fabaceae</taxon>
        <taxon>Papilionoideae</taxon>
        <taxon>50 kb inversion clade</taxon>
        <taxon>NPAAA clade</taxon>
        <taxon>indigoferoid/millettioid clade</taxon>
        <taxon>Phaseoleae</taxon>
        <taxon>Psophocarpus</taxon>
    </lineage>
</organism>
<comment type="caution">
    <text evidence="13">The sequence shown here is derived from an EMBL/GenBank/DDBJ whole genome shotgun (WGS) entry which is preliminary data.</text>
</comment>
<evidence type="ECO:0000313" key="13">
    <source>
        <dbReference type="EMBL" id="KAK7396560.1"/>
    </source>
</evidence>
<keyword evidence="6" id="KW-0654">Proteoglycan</keyword>
<dbReference type="Proteomes" id="UP001386955">
    <property type="component" value="Unassembled WGS sequence"/>
</dbReference>
<dbReference type="InterPro" id="IPR045003">
    <property type="entry name" value="FLA_A"/>
</dbReference>
<dbReference type="PANTHER" id="PTHR32077:SF65">
    <property type="entry name" value="FASCICLIN-LIKE ARABINOGALACTAN PROTEIN 11"/>
    <property type="match status" value="1"/>
</dbReference>
<dbReference type="PANTHER" id="PTHR32077">
    <property type="entry name" value="FASCICLIN-LIKE ARABINOGALACTAN PROTEIN"/>
    <property type="match status" value="1"/>
</dbReference>
<keyword evidence="3" id="KW-1003">Cell membrane</keyword>
<evidence type="ECO:0000313" key="14">
    <source>
        <dbReference type="Proteomes" id="UP001386955"/>
    </source>
</evidence>
<comment type="similarity">
    <text evidence="2">Belongs to the fasciclin-like AGP family.</text>
</comment>
<keyword evidence="14" id="KW-1185">Reference proteome</keyword>
<proteinExistence type="inferred from homology"/>
<dbReference type="GO" id="GO:0009834">
    <property type="term" value="P:plant-type secondary cell wall biogenesis"/>
    <property type="evidence" value="ECO:0007669"/>
    <property type="project" value="UniProtKB-ARBA"/>
</dbReference>
<feature type="compositionally biased region" description="Low complexity" evidence="10">
    <location>
        <begin position="206"/>
        <end position="220"/>
    </location>
</feature>
<feature type="chain" id="PRO_5042831905" description="FAS1 domain-containing protein" evidence="11">
    <location>
        <begin position="24"/>
        <end position="246"/>
    </location>
</feature>
<keyword evidence="5 11" id="KW-0732">Signal</keyword>
<dbReference type="Gene3D" id="2.30.180.10">
    <property type="entry name" value="FAS1 domain"/>
    <property type="match status" value="1"/>
</dbReference>
<dbReference type="GO" id="GO:0005886">
    <property type="term" value="C:plasma membrane"/>
    <property type="evidence" value="ECO:0007669"/>
    <property type="project" value="UniProtKB-SubCell"/>
</dbReference>
<evidence type="ECO:0000259" key="12">
    <source>
        <dbReference type="PROSITE" id="PS50213"/>
    </source>
</evidence>
<comment type="function">
    <text evidence="9">May be a cell surface adhesion protein.</text>
</comment>
<name>A0AAN9SI24_PSOTE</name>
<dbReference type="InterPro" id="IPR000782">
    <property type="entry name" value="FAS1_domain"/>
</dbReference>
<accession>A0AAN9SI24</accession>
<keyword evidence="7" id="KW-0472">Membrane</keyword>
<feature type="signal peptide" evidence="11">
    <location>
        <begin position="1"/>
        <end position="23"/>
    </location>
</feature>
<evidence type="ECO:0000256" key="7">
    <source>
        <dbReference type="ARBA" id="ARBA00023136"/>
    </source>
</evidence>
<keyword evidence="8" id="KW-0325">Glycoprotein</keyword>
<evidence type="ECO:0000256" key="4">
    <source>
        <dbReference type="ARBA" id="ARBA00022622"/>
    </source>
</evidence>